<evidence type="ECO:0000256" key="4">
    <source>
        <dbReference type="ARBA" id="ARBA00022842"/>
    </source>
</evidence>
<keyword evidence="6" id="KW-1185">Reference proteome</keyword>
<dbReference type="Proteomes" id="UP001315278">
    <property type="component" value="Unassembled WGS sequence"/>
</dbReference>
<evidence type="ECO:0000256" key="1">
    <source>
        <dbReference type="ARBA" id="ARBA00001946"/>
    </source>
</evidence>
<comment type="caution">
    <text evidence="5">The sequence shown here is derived from an EMBL/GenBank/DDBJ whole genome shotgun (WGS) entry which is preliminary data.</text>
</comment>
<dbReference type="SUPFAM" id="SSF56784">
    <property type="entry name" value="HAD-like"/>
    <property type="match status" value="1"/>
</dbReference>
<accession>A0ABS5FW14</accession>
<comment type="cofactor">
    <cofactor evidence="1">
        <name>Mg(2+)</name>
        <dbReference type="ChEBI" id="CHEBI:18420"/>
    </cofactor>
</comment>
<evidence type="ECO:0000313" key="6">
    <source>
        <dbReference type="Proteomes" id="UP001315278"/>
    </source>
</evidence>
<dbReference type="NCBIfam" id="TIGR01509">
    <property type="entry name" value="HAD-SF-IA-v3"/>
    <property type="match status" value="1"/>
</dbReference>
<evidence type="ECO:0000313" key="5">
    <source>
        <dbReference type="EMBL" id="MBR0800999.1"/>
    </source>
</evidence>
<sequence>MVGALIFDFDGVIADSEAIANTVLAETITRLGHPTTLDQALTRYSGKRWDDVLTAIEAATGRPLPADFSNGLKQATLDRFRTGLTEVGGAAAFIRRFSDIPRCIASSSSIDRLHLCLAVLGLEAEFEGRVFSADMVARGKPHPDLFLLAAGRLGAAPAECLVIEDSAGGIKAAVAAGMTSIGLCAASHIRDGHDAALREAGASHLARSWREAEQLAEQFFGWKDKGRILPNRQKS</sequence>
<dbReference type="SFLD" id="SFLDG01129">
    <property type="entry name" value="C1.5:_HAD__Beta-PGM__Phosphata"/>
    <property type="match status" value="1"/>
</dbReference>
<dbReference type="Gene3D" id="3.40.50.1000">
    <property type="entry name" value="HAD superfamily/HAD-like"/>
    <property type="match status" value="1"/>
</dbReference>
<keyword evidence="3" id="KW-0479">Metal-binding</keyword>
<reference evidence="6" key="1">
    <citation type="journal article" date="2021" name="ISME J.">
        <title>Evolutionary origin and ecological implication of a unique nif island in free-living Bradyrhizobium lineages.</title>
        <authorList>
            <person name="Tao J."/>
        </authorList>
    </citation>
    <scope>NUCLEOTIDE SEQUENCE [LARGE SCALE GENOMIC DNA]</scope>
    <source>
        <strain evidence="6">SZCCT0434</strain>
    </source>
</reference>
<keyword evidence="5" id="KW-0378">Hydrolase</keyword>
<dbReference type="Pfam" id="PF00702">
    <property type="entry name" value="Hydrolase"/>
    <property type="match status" value="1"/>
</dbReference>
<keyword evidence="4" id="KW-0460">Magnesium</keyword>
<dbReference type="InterPro" id="IPR036412">
    <property type="entry name" value="HAD-like_sf"/>
</dbReference>
<name>A0ABS5FW14_9BRAD</name>
<proteinExistence type="inferred from homology"/>
<comment type="similarity">
    <text evidence="2">Belongs to the HAD-like hydrolase superfamily. CbbY/CbbZ/Gph/YieH family.</text>
</comment>
<dbReference type="InterPro" id="IPR023214">
    <property type="entry name" value="HAD_sf"/>
</dbReference>
<organism evidence="5 6">
    <name type="scientific">Bradyrhizobium jicamae</name>
    <dbReference type="NCBI Taxonomy" id="280332"/>
    <lineage>
        <taxon>Bacteria</taxon>
        <taxon>Pseudomonadati</taxon>
        <taxon>Pseudomonadota</taxon>
        <taxon>Alphaproteobacteria</taxon>
        <taxon>Hyphomicrobiales</taxon>
        <taxon>Nitrobacteraceae</taxon>
        <taxon>Bradyrhizobium</taxon>
    </lineage>
</organism>
<dbReference type="InterPro" id="IPR051600">
    <property type="entry name" value="Beta-PGM-like"/>
</dbReference>
<protein>
    <submittedName>
        <fullName evidence="5">HAD-IA family hydrolase</fullName>
    </submittedName>
</protein>
<dbReference type="InterPro" id="IPR023198">
    <property type="entry name" value="PGP-like_dom2"/>
</dbReference>
<gene>
    <name evidence="5" type="ORF">JQ615_37135</name>
</gene>
<evidence type="ECO:0000256" key="3">
    <source>
        <dbReference type="ARBA" id="ARBA00022723"/>
    </source>
</evidence>
<dbReference type="EMBL" id="JAFCJH010000068">
    <property type="protein sequence ID" value="MBR0800999.1"/>
    <property type="molecule type" value="Genomic_DNA"/>
</dbReference>
<dbReference type="SFLD" id="SFLDS00003">
    <property type="entry name" value="Haloacid_Dehalogenase"/>
    <property type="match status" value="1"/>
</dbReference>
<dbReference type="GO" id="GO:0016787">
    <property type="term" value="F:hydrolase activity"/>
    <property type="evidence" value="ECO:0007669"/>
    <property type="project" value="UniProtKB-KW"/>
</dbReference>
<dbReference type="RefSeq" id="WP_212396180.1">
    <property type="nucleotide sequence ID" value="NZ_JAFCJH010000068.1"/>
</dbReference>
<dbReference type="Gene3D" id="1.10.150.240">
    <property type="entry name" value="Putative phosphatase, domain 2"/>
    <property type="match status" value="1"/>
</dbReference>
<dbReference type="InterPro" id="IPR006439">
    <property type="entry name" value="HAD-SF_hydro_IA"/>
</dbReference>
<evidence type="ECO:0000256" key="2">
    <source>
        <dbReference type="ARBA" id="ARBA00006171"/>
    </source>
</evidence>
<dbReference type="PANTHER" id="PTHR46193">
    <property type="entry name" value="6-PHOSPHOGLUCONATE PHOSPHATASE"/>
    <property type="match status" value="1"/>
</dbReference>
<dbReference type="PANTHER" id="PTHR46193:SF10">
    <property type="entry name" value="6-PHOSPHOGLUCONATE PHOSPHATASE"/>
    <property type="match status" value="1"/>
</dbReference>